<organism evidence="6 7">
    <name type="scientific">Candidatus Bacteroides merdigallinarum</name>
    <dbReference type="NCBI Taxonomy" id="2838473"/>
    <lineage>
        <taxon>Bacteria</taxon>
        <taxon>Pseudomonadati</taxon>
        <taxon>Bacteroidota</taxon>
        <taxon>Bacteroidia</taxon>
        <taxon>Bacteroidales</taxon>
        <taxon>Bacteroidaceae</taxon>
        <taxon>Bacteroides</taxon>
    </lineage>
</organism>
<dbReference type="PANTHER" id="PTHR40661">
    <property type="match status" value="1"/>
</dbReference>
<keyword evidence="2" id="KW-0238">DNA-binding</keyword>
<dbReference type="Proteomes" id="UP000824028">
    <property type="component" value="Unassembled WGS sequence"/>
</dbReference>
<dbReference type="InterPro" id="IPR001387">
    <property type="entry name" value="Cro/C1-type_HTH"/>
</dbReference>
<evidence type="ECO:0000256" key="1">
    <source>
        <dbReference type="ARBA" id="ARBA00023015"/>
    </source>
</evidence>
<dbReference type="Gene3D" id="1.10.260.40">
    <property type="entry name" value="lambda repressor-like DNA-binding domains"/>
    <property type="match status" value="1"/>
</dbReference>
<comment type="caution">
    <text evidence="6">The sequence shown here is derived from an EMBL/GenBank/DDBJ whole genome shotgun (WGS) entry which is preliminary data.</text>
</comment>
<dbReference type="EMBL" id="DXBX01000021">
    <property type="protein sequence ID" value="HIZ32431.1"/>
    <property type="molecule type" value="Genomic_DNA"/>
</dbReference>
<sequence length="242" mass="27380">MEEERKRDEMFSVAEIVKRAKLAMGFRRDSELAAYLGVSRSTLSNWVARNSIDYPLLLGRLSEVDYNWLLTGKGSPLPQHDYCDSELASGPVEHLHQSKTPEVLDDRRVPLFDIRAAANLKTLLEDRPQYALGEIVIPNVPSCDGAIYISGDSMYPILKPGDIVGFRYVTDFSTILYGEMYLVSFRNGDEDYLVVKYVNKSSVPGRIILSSYNPNHGPIELSLEQVRSMAIVKFSIRKHLMM</sequence>
<evidence type="ECO:0000259" key="4">
    <source>
        <dbReference type="Pfam" id="PF00717"/>
    </source>
</evidence>
<proteinExistence type="predicted"/>
<gene>
    <name evidence="6" type="ORF">H9814_02620</name>
</gene>
<evidence type="ECO:0000313" key="7">
    <source>
        <dbReference type="Proteomes" id="UP000824028"/>
    </source>
</evidence>
<dbReference type="Gene3D" id="2.10.109.10">
    <property type="entry name" value="Umud Fragment, subunit A"/>
    <property type="match status" value="1"/>
</dbReference>
<reference evidence="6" key="1">
    <citation type="journal article" date="2021" name="PeerJ">
        <title>Extensive microbial diversity within the chicken gut microbiome revealed by metagenomics and culture.</title>
        <authorList>
            <person name="Gilroy R."/>
            <person name="Ravi A."/>
            <person name="Getino M."/>
            <person name="Pursley I."/>
            <person name="Horton D.L."/>
            <person name="Alikhan N.F."/>
            <person name="Baker D."/>
            <person name="Gharbi K."/>
            <person name="Hall N."/>
            <person name="Watson M."/>
            <person name="Adriaenssens E.M."/>
            <person name="Foster-Nyarko E."/>
            <person name="Jarju S."/>
            <person name="Secka A."/>
            <person name="Antonio M."/>
            <person name="Oren A."/>
            <person name="Chaudhuri R.R."/>
            <person name="La Ragione R."/>
            <person name="Hildebrand F."/>
            <person name="Pallen M.J."/>
        </authorList>
    </citation>
    <scope>NUCLEOTIDE SEQUENCE</scope>
    <source>
        <strain evidence="6">ChiHjej9B8-1298</strain>
    </source>
</reference>
<dbReference type="PANTHER" id="PTHR40661:SF1">
    <property type="entry name" value="HTH CRO_C1-TYPE DOMAIN-CONTAINING PROTEIN"/>
    <property type="match status" value="1"/>
</dbReference>
<evidence type="ECO:0000256" key="2">
    <source>
        <dbReference type="ARBA" id="ARBA00023125"/>
    </source>
</evidence>
<dbReference type="SUPFAM" id="SSF51306">
    <property type="entry name" value="LexA/Signal peptidase"/>
    <property type="match status" value="1"/>
</dbReference>
<name>A0A9D2E7W0_9BACE</name>
<dbReference type="InterPro" id="IPR039418">
    <property type="entry name" value="LexA-like"/>
</dbReference>
<dbReference type="InterPro" id="IPR010982">
    <property type="entry name" value="Lambda_DNA-bd_dom_sf"/>
</dbReference>
<dbReference type="Pfam" id="PF00717">
    <property type="entry name" value="Peptidase_S24"/>
    <property type="match status" value="1"/>
</dbReference>
<keyword evidence="1" id="KW-0805">Transcription regulation</keyword>
<dbReference type="CDD" id="cd06529">
    <property type="entry name" value="S24_LexA-like"/>
    <property type="match status" value="1"/>
</dbReference>
<protein>
    <submittedName>
        <fullName evidence="6">Helix-turn-helix domain-containing protein</fullName>
    </submittedName>
</protein>
<dbReference type="InterPro" id="IPR015927">
    <property type="entry name" value="Peptidase_S24_S26A/B/C"/>
</dbReference>
<feature type="domain" description="Bacteriophage CI repressor N-terminal" evidence="5">
    <location>
        <begin position="16"/>
        <end position="75"/>
    </location>
</feature>
<accession>A0A9D2E7W0</accession>
<dbReference type="AlphaFoldDB" id="A0A9D2E7W0"/>
<dbReference type="Pfam" id="PF07022">
    <property type="entry name" value="Phage_CI_repr"/>
    <property type="match status" value="1"/>
</dbReference>
<dbReference type="InterPro" id="IPR036286">
    <property type="entry name" value="LexA/Signal_pep-like_sf"/>
</dbReference>
<keyword evidence="3" id="KW-0804">Transcription</keyword>
<evidence type="ECO:0000256" key="3">
    <source>
        <dbReference type="ARBA" id="ARBA00023163"/>
    </source>
</evidence>
<evidence type="ECO:0000313" key="6">
    <source>
        <dbReference type="EMBL" id="HIZ32431.1"/>
    </source>
</evidence>
<dbReference type="CDD" id="cd00093">
    <property type="entry name" value="HTH_XRE"/>
    <property type="match status" value="1"/>
</dbReference>
<dbReference type="GO" id="GO:0003677">
    <property type="term" value="F:DNA binding"/>
    <property type="evidence" value="ECO:0007669"/>
    <property type="project" value="UniProtKB-KW"/>
</dbReference>
<reference evidence="6" key="2">
    <citation type="submission" date="2021-04" db="EMBL/GenBank/DDBJ databases">
        <authorList>
            <person name="Gilroy R."/>
        </authorList>
    </citation>
    <scope>NUCLEOTIDE SEQUENCE</scope>
    <source>
        <strain evidence="6">ChiHjej9B8-1298</strain>
    </source>
</reference>
<feature type="domain" description="Peptidase S24/S26A/S26B/S26C" evidence="4">
    <location>
        <begin position="129"/>
        <end position="232"/>
    </location>
</feature>
<dbReference type="InterPro" id="IPR010744">
    <property type="entry name" value="Phage_CI_N"/>
</dbReference>
<dbReference type="GO" id="GO:0045892">
    <property type="term" value="P:negative regulation of DNA-templated transcription"/>
    <property type="evidence" value="ECO:0007669"/>
    <property type="project" value="InterPro"/>
</dbReference>
<evidence type="ECO:0000259" key="5">
    <source>
        <dbReference type="Pfam" id="PF07022"/>
    </source>
</evidence>